<proteinExistence type="predicted"/>
<reference evidence="2 3" key="1">
    <citation type="submission" date="2018-05" db="EMBL/GenBank/DDBJ databases">
        <title>Genomic Encyclopedia of Archaeal and Bacterial Type Strains, Phase II (KMG-II): from individual species to whole genera.</title>
        <authorList>
            <person name="Goeker M."/>
        </authorList>
    </citation>
    <scope>NUCLEOTIDE SEQUENCE [LARGE SCALE GENOMIC DNA]</scope>
    <source>
        <strain evidence="2 3">DSM 23514</strain>
    </source>
</reference>
<dbReference type="AlphaFoldDB" id="A0A316DWS3"/>
<evidence type="ECO:0008006" key="5">
    <source>
        <dbReference type="Google" id="ProtNLM"/>
    </source>
</evidence>
<accession>A0A316DWS3</accession>
<comment type="caution">
    <text evidence="2">The sequence shown here is derived from an EMBL/GenBank/DDBJ whole genome shotgun (WGS) entry which is preliminary data.</text>
</comment>
<dbReference type="Proteomes" id="UP000651837">
    <property type="component" value="Unassembled WGS sequence"/>
</dbReference>
<dbReference type="Proteomes" id="UP000245667">
    <property type="component" value="Unassembled WGS sequence"/>
</dbReference>
<dbReference type="OrthoDB" id="1440457at2"/>
<gene>
    <name evidence="1" type="ORF">HZY62_13935</name>
    <name evidence="2" type="ORF">LX92_02968</name>
</gene>
<dbReference type="RefSeq" id="WP_109652134.1">
    <property type="nucleotide sequence ID" value="NZ_JACWLN010000006.1"/>
</dbReference>
<reference evidence="1 4" key="2">
    <citation type="submission" date="2020-07" db="EMBL/GenBank/DDBJ databases">
        <title>The draft genome sequence of Maribacter polysiphoniae KCTC 22021.</title>
        <authorList>
            <person name="Mu L."/>
        </authorList>
    </citation>
    <scope>NUCLEOTIDE SEQUENCE [LARGE SCALE GENOMIC DNA]</scope>
    <source>
        <strain evidence="1 4">KCTC 22021</strain>
    </source>
</reference>
<protein>
    <recommendedName>
        <fullName evidence="5">SpoIIAA-like protein</fullName>
    </recommendedName>
</protein>
<dbReference type="EMBL" id="JACWLN010000006">
    <property type="protein sequence ID" value="MBD1261700.1"/>
    <property type="molecule type" value="Genomic_DNA"/>
</dbReference>
<evidence type="ECO:0000313" key="1">
    <source>
        <dbReference type="EMBL" id="MBD1261700.1"/>
    </source>
</evidence>
<name>A0A316DWS3_9FLAO</name>
<evidence type="ECO:0000313" key="4">
    <source>
        <dbReference type="Proteomes" id="UP000651837"/>
    </source>
</evidence>
<dbReference type="EMBL" id="QGGQ01000007">
    <property type="protein sequence ID" value="PWK22494.1"/>
    <property type="molecule type" value="Genomic_DNA"/>
</dbReference>
<organism evidence="2 3">
    <name type="scientific">Maribacter polysiphoniae</name>
    <dbReference type="NCBI Taxonomy" id="429344"/>
    <lineage>
        <taxon>Bacteria</taxon>
        <taxon>Pseudomonadati</taxon>
        <taxon>Bacteroidota</taxon>
        <taxon>Flavobacteriia</taxon>
        <taxon>Flavobacteriales</taxon>
        <taxon>Flavobacteriaceae</taxon>
        <taxon>Maribacter</taxon>
    </lineage>
</organism>
<keyword evidence="4" id="KW-1185">Reference proteome</keyword>
<sequence length="115" mass="13206">MYTKFTKESDFLYVDVNGSFALDAFLETLIKIGSEVEDKVIIDGSYLENTDISYEIRYELVIAAQKFLNAGTKYAVIWPPKDVNNFIMINLNRFGITIEVFPNLVKAKKWLKIPS</sequence>
<evidence type="ECO:0000313" key="3">
    <source>
        <dbReference type="Proteomes" id="UP000245667"/>
    </source>
</evidence>
<evidence type="ECO:0000313" key="2">
    <source>
        <dbReference type="EMBL" id="PWK22494.1"/>
    </source>
</evidence>